<proteinExistence type="inferred from homology"/>
<dbReference type="InterPro" id="IPR003021">
    <property type="entry name" value="Rad1_Rec1_Rad17"/>
</dbReference>
<evidence type="ECO:0000256" key="1">
    <source>
        <dbReference type="ARBA" id="ARBA00004123"/>
    </source>
</evidence>
<gene>
    <name evidence="7" type="ORF">LIPSTDRAFT_318185</name>
</gene>
<dbReference type="GO" id="GO:0030896">
    <property type="term" value="C:checkpoint clamp complex"/>
    <property type="evidence" value="ECO:0007669"/>
    <property type="project" value="TreeGrafter"/>
</dbReference>
<dbReference type="SUPFAM" id="SSF55979">
    <property type="entry name" value="DNA clamp"/>
    <property type="match status" value="2"/>
</dbReference>
<dbReference type="STRING" id="675824.A0A1E3Q369"/>
<dbReference type="GO" id="GO:0000077">
    <property type="term" value="P:DNA damage checkpoint signaling"/>
    <property type="evidence" value="ECO:0007669"/>
    <property type="project" value="InterPro"/>
</dbReference>
<dbReference type="EMBL" id="KV454296">
    <property type="protein sequence ID" value="ODQ72133.1"/>
    <property type="molecule type" value="Genomic_DNA"/>
</dbReference>
<dbReference type="InterPro" id="IPR046938">
    <property type="entry name" value="DNA_clamp_sf"/>
</dbReference>
<feature type="region of interest" description="Disordered" evidence="6">
    <location>
        <begin position="123"/>
        <end position="142"/>
    </location>
</feature>
<keyword evidence="3" id="KW-0227">DNA damage</keyword>
<evidence type="ECO:0000256" key="5">
    <source>
        <dbReference type="ARBA" id="ARBA00023242"/>
    </source>
</evidence>
<dbReference type="Gene3D" id="3.70.10.10">
    <property type="match status" value="1"/>
</dbReference>
<evidence type="ECO:0000256" key="6">
    <source>
        <dbReference type="SAM" id="MobiDB-lite"/>
    </source>
</evidence>
<dbReference type="Proteomes" id="UP000094385">
    <property type="component" value="Unassembled WGS sequence"/>
</dbReference>
<dbReference type="OrthoDB" id="337581at2759"/>
<evidence type="ECO:0000256" key="4">
    <source>
        <dbReference type="ARBA" id="ARBA00023204"/>
    </source>
</evidence>
<keyword evidence="8" id="KW-1185">Reference proteome</keyword>
<evidence type="ECO:0000313" key="7">
    <source>
        <dbReference type="EMBL" id="ODQ72133.1"/>
    </source>
</evidence>
<keyword evidence="5" id="KW-0539">Nucleus</keyword>
<protein>
    <recommendedName>
        <fullName evidence="9">DNA damage checkpoint control protein RAD17</fullName>
    </recommendedName>
</protein>
<sequence length="365" mass="40394">MVSYTQDDAPPVLDAVSTSVSFIFRVLKAVSSVSLNAIIQLSTDGLKVSVENSHTVQAHAFLNKTLFTSYTFTPPSRDRRRMIPTESYASTQASQEDEDETISFSVSMKSLVSCFQIFGSEQESTGQKSATQSHTESNESGGMMRAFLGGSTVCKLRYDGTGSPFIVMFDEGGVTTTCELQTSEHDDSISDILLEADAIGTKIIMKANYLNDAFRELESTDSETVIVKSTLTPPTFVLISRGELGSVEYKYTRDRNVIETFVSVESVQNVYNFKLLMSASDAIKLATKISWRTDEDGVTSIQCMCDVGDGRQTFIDFRYLPLYDEYEERTQRAKPTARSQITQSTRRSGDDLFSGSDDENNNSSD</sequence>
<comment type="similarity">
    <text evidence="2">Belongs to the rad1 family.</text>
</comment>
<evidence type="ECO:0000313" key="8">
    <source>
        <dbReference type="Proteomes" id="UP000094385"/>
    </source>
</evidence>
<organism evidence="7 8">
    <name type="scientific">Lipomyces starkeyi NRRL Y-11557</name>
    <dbReference type="NCBI Taxonomy" id="675824"/>
    <lineage>
        <taxon>Eukaryota</taxon>
        <taxon>Fungi</taxon>
        <taxon>Dikarya</taxon>
        <taxon>Ascomycota</taxon>
        <taxon>Saccharomycotina</taxon>
        <taxon>Lipomycetes</taxon>
        <taxon>Lipomycetales</taxon>
        <taxon>Lipomycetaceae</taxon>
        <taxon>Lipomyces</taxon>
    </lineage>
</organism>
<dbReference type="PANTHER" id="PTHR10870:SF0">
    <property type="entry name" value="CELL CYCLE CHECKPOINT PROTEIN RAD1"/>
    <property type="match status" value="1"/>
</dbReference>
<feature type="compositionally biased region" description="Polar residues" evidence="6">
    <location>
        <begin position="337"/>
        <end position="346"/>
    </location>
</feature>
<accession>A0A1E3Q369</accession>
<dbReference type="PRINTS" id="PR01245">
    <property type="entry name" value="RAD1REC1"/>
</dbReference>
<name>A0A1E3Q369_LIPST</name>
<feature type="compositionally biased region" description="Acidic residues" evidence="6">
    <location>
        <begin position="356"/>
        <end position="365"/>
    </location>
</feature>
<dbReference type="AlphaFoldDB" id="A0A1E3Q369"/>
<evidence type="ECO:0008006" key="9">
    <source>
        <dbReference type="Google" id="ProtNLM"/>
    </source>
</evidence>
<dbReference type="GO" id="GO:0006281">
    <property type="term" value="P:DNA repair"/>
    <property type="evidence" value="ECO:0007669"/>
    <property type="project" value="UniProtKB-KW"/>
</dbReference>
<reference evidence="7 8" key="1">
    <citation type="journal article" date="2016" name="Proc. Natl. Acad. Sci. U.S.A.">
        <title>Comparative genomics of biotechnologically important yeasts.</title>
        <authorList>
            <person name="Riley R."/>
            <person name="Haridas S."/>
            <person name="Wolfe K.H."/>
            <person name="Lopes M.R."/>
            <person name="Hittinger C.T."/>
            <person name="Goeker M."/>
            <person name="Salamov A.A."/>
            <person name="Wisecaver J.H."/>
            <person name="Long T.M."/>
            <person name="Calvey C.H."/>
            <person name="Aerts A.L."/>
            <person name="Barry K.W."/>
            <person name="Choi C."/>
            <person name="Clum A."/>
            <person name="Coughlan A.Y."/>
            <person name="Deshpande S."/>
            <person name="Douglass A.P."/>
            <person name="Hanson S.J."/>
            <person name="Klenk H.-P."/>
            <person name="LaButti K.M."/>
            <person name="Lapidus A."/>
            <person name="Lindquist E.A."/>
            <person name="Lipzen A.M."/>
            <person name="Meier-Kolthoff J.P."/>
            <person name="Ohm R.A."/>
            <person name="Otillar R.P."/>
            <person name="Pangilinan J.L."/>
            <person name="Peng Y."/>
            <person name="Rokas A."/>
            <person name="Rosa C.A."/>
            <person name="Scheuner C."/>
            <person name="Sibirny A.A."/>
            <person name="Slot J.C."/>
            <person name="Stielow J.B."/>
            <person name="Sun H."/>
            <person name="Kurtzman C.P."/>
            <person name="Blackwell M."/>
            <person name="Grigoriev I.V."/>
            <person name="Jeffries T.W."/>
        </authorList>
    </citation>
    <scope>NUCLEOTIDE SEQUENCE [LARGE SCALE GENOMIC DNA]</scope>
    <source>
        <strain evidence="7 8">NRRL Y-11557</strain>
    </source>
</reference>
<evidence type="ECO:0000256" key="3">
    <source>
        <dbReference type="ARBA" id="ARBA00022763"/>
    </source>
</evidence>
<feature type="region of interest" description="Disordered" evidence="6">
    <location>
        <begin position="331"/>
        <end position="365"/>
    </location>
</feature>
<comment type="subcellular location">
    <subcellularLocation>
        <location evidence="1">Nucleus</location>
    </subcellularLocation>
</comment>
<dbReference type="Pfam" id="PF02144">
    <property type="entry name" value="Rad1"/>
    <property type="match status" value="1"/>
</dbReference>
<feature type="compositionally biased region" description="Polar residues" evidence="6">
    <location>
        <begin position="123"/>
        <end position="140"/>
    </location>
</feature>
<evidence type="ECO:0000256" key="2">
    <source>
        <dbReference type="ARBA" id="ARBA00010991"/>
    </source>
</evidence>
<dbReference type="PANTHER" id="PTHR10870">
    <property type="entry name" value="CELL CYCLE CHECKPOINT PROTEIN RAD1"/>
    <property type="match status" value="1"/>
</dbReference>
<keyword evidence="4" id="KW-0234">DNA repair</keyword>